<dbReference type="InterPro" id="IPR011658">
    <property type="entry name" value="PA14_dom"/>
</dbReference>
<dbReference type="SMART" id="SM00758">
    <property type="entry name" value="PA14"/>
    <property type="match status" value="1"/>
</dbReference>
<dbReference type="Gene3D" id="3.90.182.10">
    <property type="entry name" value="Toxin - Anthrax Protective Antigen,domain 1"/>
    <property type="match status" value="1"/>
</dbReference>
<dbReference type="OrthoDB" id="9784036at2"/>
<dbReference type="EC" id="3.1.-.-" evidence="3"/>
<dbReference type="SUPFAM" id="SSF56988">
    <property type="entry name" value="Anthrax protective antigen"/>
    <property type="match status" value="1"/>
</dbReference>
<dbReference type="InterPro" id="IPR000801">
    <property type="entry name" value="Esterase-like"/>
</dbReference>
<keyword evidence="4" id="KW-1185">Reference proteome</keyword>
<dbReference type="Pfam" id="PF00756">
    <property type="entry name" value="Esterase"/>
    <property type="match status" value="1"/>
</dbReference>
<proteinExistence type="inferred from homology"/>
<dbReference type="Gene3D" id="3.40.50.1820">
    <property type="entry name" value="alpha/beta hydrolase"/>
    <property type="match status" value="1"/>
</dbReference>
<dbReference type="InterPro" id="IPR037524">
    <property type="entry name" value="PA14/GLEYA"/>
</dbReference>
<dbReference type="SUPFAM" id="SSF53474">
    <property type="entry name" value="alpha/beta-Hydrolases"/>
    <property type="match status" value="1"/>
</dbReference>
<dbReference type="InterPro" id="IPR029058">
    <property type="entry name" value="AB_hydrolase_fold"/>
</dbReference>
<evidence type="ECO:0000256" key="1">
    <source>
        <dbReference type="ARBA" id="ARBA00005622"/>
    </source>
</evidence>
<gene>
    <name evidence="3" type="primary">besA</name>
    <name evidence="3" type="ORF">MgSA37_00471</name>
</gene>
<comment type="similarity">
    <text evidence="1">Belongs to the esterase D family.</text>
</comment>
<dbReference type="PANTHER" id="PTHR40841:SF2">
    <property type="entry name" value="SIDEROPHORE-DEGRADING ESTERASE (EUROFUNG)"/>
    <property type="match status" value="1"/>
</dbReference>
<dbReference type="PANTHER" id="PTHR40841">
    <property type="entry name" value="SIDEROPHORE TRIACETYLFUSARININE C ESTERASE"/>
    <property type="match status" value="1"/>
</dbReference>
<dbReference type="InterPro" id="IPR059177">
    <property type="entry name" value="GH29D-like_dom"/>
</dbReference>
<dbReference type="EMBL" id="AP017313">
    <property type="protein sequence ID" value="BAU52316.1"/>
    <property type="molecule type" value="Genomic_DNA"/>
</dbReference>
<evidence type="ECO:0000256" key="2">
    <source>
        <dbReference type="ARBA" id="ARBA00022801"/>
    </source>
</evidence>
<reference evidence="3 4" key="1">
    <citation type="submission" date="2015-12" db="EMBL/GenBank/DDBJ databases">
        <title>Genome sequence of Mucilaginibacter gotjawali.</title>
        <authorList>
            <person name="Lee J.S."/>
            <person name="Lee K.C."/>
            <person name="Kim K.K."/>
            <person name="Lee B.W."/>
        </authorList>
    </citation>
    <scope>NUCLEOTIDE SEQUENCE [LARGE SCALE GENOMIC DNA]</scope>
    <source>
        <strain evidence="3 4">SA3-7</strain>
    </source>
</reference>
<organism evidence="3 4">
    <name type="scientific">Mucilaginibacter gotjawali</name>
    <dbReference type="NCBI Taxonomy" id="1550579"/>
    <lineage>
        <taxon>Bacteria</taxon>
        <taxon>Pseudomonadati</taxon>
        <taxon>Bacteroidota</taxon>
        <taxon>Sphingobacteriia</taxon>
        <taxon>Sphingobacteriales</taxon>
        <taxon>Sphingobacteriaceae</taxon>
        <taxon>Mucilaginibacter</taxon>
    </lineage>
</organism>
<dbReference type="AlphaFoldDB" id="A0A110B0C7"/>
<sequence length="504" mass="56947">MKRNLRLILLLLIFAIFGLNGALHAQYLPGKRDSINSAILNEKRFIEVVFPQNYNPAKADKYDVLYVLDGEGNTKLAMDLQRYLEGENYMPPIIIVGIINTDRNRDLTPTHVNDTKTSGGADKFLAFIKNELIPYVDKKYPTDGDNAIFGHSFGGLFVMHALLNEPHVFTSYIAADPSFWWDKGFMVREAANKMPAIANLRRTLYMTGRDDDLIGMGIPPMDTLLRKYAPADLVWKLTAYTGETHGSVRLKSMYDGLKYIYGGYNTKSPGFHPANGTLLKDKPITLLNFNDTTRLRYTLDGSEPLLTSAKMGKELTLTGPARVTVKLFSNRDKYNKIAVGDFKIGAPWPAHSKVKNIKPGGFHYNYYEGEWDKLPDFSTLTPVKSGIADSAFDLNKLPRQNNFALLFDGWMEVKEEGYYLFGLASDDGSRFFINNQKLLDNDGLHDLSGLKSYIVPLQKGFYPIRLEYFQKDGGKDLKLIYLIPSTINTKHPTPIPLELQYSKE</sequence>
<dbReference type="Pfam" id="PF13290">
    <property type="entry name" value="CHB_HEX_C_1"/>
    <property type="match status" value="1"/>
</dbReference>
<evidence type="ECO:0000313" key="4">
    <source>
        <dbReference type="Proteomes" id="UP000218263"/>
    </source>
</evidence>
<dbReference type="GO" id="GO:0016788">
    <property type="term" value="F:hydrolase activity, acting on ester bonds"/>
    <property type="evidence" value="ECO:0007669"/>
    <property type="project" value="TreeGrafter"/>
</dbReference>
<dbReference type="InterPro" id="IPR052558">
    <property type="entry name" value="Siderophore_Hydrolase_D"/>
</dbReference>
<dbReference type="KEGG" id="mgot:MgSA37_00471"/>
<accession>A0A110B0C7</accession>
<dbReference type="PROSITE" id="PS51820">
    <property type="entry name" value="PA14"/>
    <property type="match status" value="1"/>
</dbReference>
<dbReference type="RefSeq" id="WP_096349656.1">
    <property type="nucleotide sequence ID" value="NZ_AP017313.1"/>
</dbReference>
<name>A0A110B0C7_9SPHI</name>
<protein>
    <submittedName>
        <fullName evidence="3">Ferri-bacillibactin esterase BesA</fullName>
        <ecNumber evidence="3">3.1.-.-</ecNumber>
    </submittedName>
</protein>
<dbReference type="Pfam" id="PF07691">
    <property type="entry name" value="PA14"/>
    <property type="match status" value="1"/>
</dbReference>
<evidence type="ECO:0000313" key="3">
    <source>
        <dbReference type="EMBL" id="BAU52316.1"/>
    </source>
</evidence>
<dbReference type="Proteomes" id="UP000218263">
    <property type="component" value="Chromosome"/>
</dbReference>
<keyword evidence="2 3" id="KW-0378">Hydrolase</keyword>